<evidence type="ECO:0000313" key="3">
    <source>
        <dbReference type="Proteomes" id="UP001595824"/>
    </source>
</evidence>
<dbReference type="CDD" id="cd12108">
    <property type="entry name" value="Hr-like"/>
    <property type="match status" value="1"/>
</dbReference>
<sequence length="230" mass="25485">MPINPDAPTDKPETEQMVVIHRTLRREFRNLPSLVAAVRPADTARARVVGDHLALVLAMLHEHHEAEDMFLWPVLMERVPLEKDLIGLMETQHQAIADAVAAIGSGLPAWTAQADATARDRIADALRGLDEALTVHLDLEESRVLPLMHEHLTVPEWLVPQKHAMKNGPKTLAGKLNLAGMVLEDATPRQRAWFLGEMPAPARVLWRLVGARRYLTYARTVRAAEAAATG</sequence>
<dbReference type="EMBL" id="JBHSDP010000024">
    <property type="protein sequence ID" value="MFC4330896.1"/>
    <property type="molecule type" value="Genomic_DNA"/>
</dbReference>
<dbReference type="Gene3D" id="1.20.120.520">
    <property type="entry name" value="nmb1532 protein domain like"/>
    <property type="match status" value="1"/>
</dbReference>
<dbReference type="Pfam" id="PF01814">
    <property type="entry name" value="Hemerythrin"/>
    <property type="match status" value="1"/>
</dbReference>
<dbReference type="Proteomes" id="UP001595824">
    <property type="component" value="Unassembled WGS sequence"/>
</dbReference>
<comment type="caution">
    <text evidence="2">The sequence shown here is derived from an EMBL/GenBank/DDBJ whole genome shotgun (WGS) entry which is preliminary data.</text>
</comment>
<dbReference type="RefSeq" id="WP_037892134.1">
    <property type="nucleotide sequence ID" value="NZ_JBHSDP010000024.1"/>
</dbReference>
<feature type="domain" description="Hemerythrin-like" evidence="1">
    <location>
        <begin position="15"/>
        <end position="147"/>
    </location>
</feature>
<reference evidence="3" key="1">
    <citation type="journal article" date="2019" name="Int. J. Syst. Evol. Microbiol.">
        <title>The Global Catalogue of Microorganisms (GCM) 10K type strain sequencing project: providing services to taxonomists for standard genome sequencing and annotation.</title>
        <authorList>
            <consortium name="The Broad Institute Genomics Platform"/>
            <consortium name="The Broad Institute Genome Sequencing Center for Infectious Disease"/>
            <person name="Wu L."/>
            <person name="Ma J."/>
        </authorList>
    </citation>
    <scope>NUCLEOTIDE SEQUENCE [LARGE SCALE GENOMIC DNA]</scope>
    <source>
        <strain evidence="3">PCU 347</strain>
    </source>
</reference>
<proteinExistence type="predicted"/>
<evidence type="ECO:0000259" key="1">
    <source>
        <dbReference type="Pfam" id="PF01814"/>
    </source>
</evidence>
<organism evidence="2 3">
    <name type="scientific">Streptomyces andamanensis</name>
    <dbReference type="NCBI Taxonomy" id="1565035"/>
    <lineage>
        <taxon>Bacteria</taxon>
        <taxon>Bacillati</taxon>
        <taxon>Actinomycetota</taxon>
        <taxon>Actinomycetes</taxon>
        <taxon>Kitasatosporales</taxon>
        <taxon>Streptomycetaceae</taxon>
        <taxon>Streptomyces</taxon>
    </lineage>
</organism>
<name>A0ABV8TKI4_9ACTN</name>
<evidence type="ECO:0000313" key="2">
    <source>
        <dbReference type="EMBL" id="MFC4330896.1"/>
    </source>
</evidence>
<accession>A0ABV8TKI4</accession>
<keyword evidence="3" id="KW-1185">Reference proteome</keyword>
<gene>
    <name evidence="2" type="ORF">ACFPC0_24530</name>
</gene>
<dbReference type="InterPro" id="IPR012312">
    <property type="entry name" value="Hemerythrin-like"/>
</dbReference>
<protein>
    <submittedName>
        <fullName evidence="2">Hemerythrin domain-containing protein</fullName>
    </submittedName>
</protein>